<dbReference type="InterPro" id="IPR005471">
    <property type="entry name" value="Tscrpt_reg_IclR_N"/>
</dbReference>
<feature type="region of interest" description="Disordered" evidence="4">
    <location>
        <begin position="1"/>
        <end position="24"/>
    </location>
</feature>
<dbReference type="PANTHER" id="PTHR30136">
    <property type="entry name" value="HELIX-TURN-HELIX TRANSCRIPTIONAL REGULATOR, ICLR FAMILY"/>
    <property type="match status" value="1"/>
</dbReference>
<dbReference type="SMART" id="SM00346">
    <property type="entry name" value="HTH_ICLR"/>
    <property type="match status" value="1"/>
</dbReference>
<keyword evidence="3" id="KW-0804">Transcription</keyword>
<dbReference type="RefSeq" id="WP_079365199.1">
    <property type="nucleotide sequence ID" value="NZ_CP037867.1"/>
</dbReference>
<protein>
    <submittedName>
        <fullName evidence="7">Pca operon regulatory protein</fullName>
    </submittedName>
</protein>
<name>A0A4P6X058_HYDPS</name>
<accession>A0A4P6X058</accession>
<reference evidence="7 8" key="1">
    <citation type="submission" date="2019-03" db="EMBL/GenBank/DDBJ databases">
        <authorList>
            <person name="Sebastian G."/>
            <person name="Baumann P."/>
            <person name="Ruckert C."/>
            <person name="Kalinowski J."/>
            <person name="Nebel B."/>
            <person name="Takors R."/>
            <person name="Blombach B."/>
        </authorList>
    </citation>
    <scope>NUCLEOTIDE SEQUENCE [LARGE SCALE GENOMIC DNA]</scope>
    <source>
        <strain evidence="7 8">DSM 1084</strain>
    </source>
</reference>
<evidence type="ECO:0000256" key="4">
    <source>
        <dbReference type="SAM" id="MobiDB-lite"/>
    </source>
</evidence>
<dbReference type="SUPFAM" id="SSF46785">
    <property type="entry name" value="Winged helix' DNA-binding domain"/>
    <property type="match status" value="1"/>
</dbReference>
<proteinExistence type="predicted"/>
<dbReference type="Proteomes" id="UP000293912">
    <property type="component" value="Chromosome"/>
</dbReference>
<evidence type="ECO:0000259" key="6">
    <source>
        <dbReference type="PROSITE" id="PS51078"/>
    </source>
</evidence>
<dbReference type="KEGG" id="hpse:HPF_17030"/>
<dbReference type="Pfam" id="PF09339">
    <property type="entry name" value="HTH_IclR"/>
    <property type="match status" value="1"/>
</dbReference>
<keyword evidence="2" id="KW-0238">DNA-binding</keyword>
<gene>
    <name evidence="7" type="primary">pcaU2</name>
    <name evidence="7" type="ORF">HPF_17030</name>
</gene>
<feature type="domain" description="IclR-ED" evidence="6">
    <location>
        <begin position="94"/>
        <end position="276"/>
    </location>
</feature>
<dbReference type="EMBL" id="CP037867">
    <property type="protein sequence ID" value="QBM29400.1"/>
    <property type="molecule type" value="Genomic_DNA"/>
</dbReference>
<dbReference type="PROSITE" id="PS51077">
    <property type="entry name" value="HTH_ICLR"/>
    <property type="match status" value="1"/>
</dbReference>
<dbReference type="SUPFAM" id="SSF55781">
    <property type="entry name" value="GAF domain-like"/>
    <property type="match status" value="1"/>
</dbReference>
<evidence type="ECO:0000256" key="3">
    <source>
        <dbReference type="ARBA" id="ARBA00023163"/>
    </source>
</evidence>
<dbReference type="GO" id="GO:0003700">
    <property type="term" value="F:DNA-binding transcription factor activity"/>
    <property type="evidence" value="ECO:0007669"/>
    <property type="project" value="TreeGrafter"/>
</dbReference>
<evidence type="ECO:0000256" key="2">
    <source>
        <dbReference type="ARBA" id="ARBA00023125"/>
    </source>
</evidence>
<sequence>MNSRTTIDSARAATAAASAPGRGHPALERRDWIAGLEKGLAIIEAFDDQHPRLTASQAGARCGLTRTAARRYLLTLAHLGYVGTDGKLFWLMPRIMRLGHAYLESARLPRQVQPFLQRIVGGTQEIAYLAVLDGEDAVYIARGGSPRHMFEGYMLGTRVPAQVTAAGLAILSMLSEPSLNEWLLAHPLRAFTSFTVSSKDQLRAELKRCRRQGWVLSEQQLELNHRGIAVPLLDRNNDVHGAISVTMPINQESSEDAVKRVLPVLQEAARGLRNLI</sequence>
<dbReference type="PANTHER" id="PTHR30136:SF34">
    <property type="entry name" value="TRANSCRIPTIONAL REGULATOR"/>
    <property type="match status" value="1"/>
</dbReference>
<dbReference type="GO" id="GO:0045892">
    <property type="term" value="P:negative regulation of DNA-templated transcription"/>
    <property type="evidence" value="ECO:0007669"/>
    <property type="project" value="TreeGrafter"/>
</dbReference>
<dbReference type="GO" id="GO:0003677">
    <property type="term" value="F:DNA binding"/>
    <property type="evidence" value="ECO:0007669"/>
    <property type="project" value="UniProtKB-KW"/>
</dbReference>
<dbReference type="Gene3D" id="1.10.10.10">
    <property type="entry name" value="Winged helix-like DNA-binding domain superfamily/Winged helix DNA-binding domain"/>
    <property type="match status" value="1"/>
</dbReference>
<dbReference type="InterPro" id="IPR050707">
    <property type="entry name" value="HTH_MetabolicPath_Reg"/>
</dbReference>
<evidence type="ECO:0000313" key="8">
    <source>
        <dbReference type="Proteomes" id="UP000293912"/>
    </source>
</evidence>
<dbReference type="AlphaFoldDB" id="A0A4P6X058"/>
<feature type="domain" description="HTH iclR-type" evidence="5">
    <location>
        <begin position="33"/>
        <end position="100"/>
    </location>
</feature>
<evidence type="ECO:0000256" key="1">
    <source>
        <dbReference type="ARBA" id="ARBA00023015"/>
    </source>
</evidence>
<dbReference type="InterPro" id="IPR014757">
    <property type="entry name" value="Tscrpt_reg_IclR_C"/>
</dbReference>
<keyword evidence="1" id="KW-0805">Transcription regulation</keyword>
<keyword evidence="8" id="KW-1185">Reference proteome</keyword>
<dbReference type="Gene3D" id="3.30.450.40">
    <property type="match status" value="1"/>
</dbReference>
<dbReference type="InterPro" id="IPR036390">
    <property type="entry name" value="WH_DNA-bd_sf"/>
</dbReference>
<evidence type="ECO:0000313" key="7">
    <source>
        <dbReference type="EMBL" id="QBM29400.1"/>
    </source>
</evidence>
<feature type="compositionally biased region" description="Low complexity" evidence="4">
    <location>
        <begin position="1"/>
        <end position="19"/>
    </location>
</feature>
<dbReference type="Pfam" id="PF01614">
    <property type="entry name" value="IclR_C"/>
    <property type="match status" value="1"/>
</dbReference>
<organism evidence="7 8">
    <name type="scientific">Hydrogenophaga pseudoflava</name>
    <name type="common">Pseudomonas carboxydoflava</name>
    <dbReference type="NCBI Taxonomy" id="47421"/>
    <lineage>
        <taxon>Bacteria</taxon>
        <taxon>Pseudomonadati</taxon>
        <taxon>Pseudomonadota</taxon>
        <taxon>Betaproteobacteria</taxon>
        <taxon>Burkholderiales</taxon>
        <taxon>Comamonadaceae</taxon>
        <taxon>Hydrogenophaga</taxon>
    </lineage>
</organism>
<evidence type="ECO:0000259" key="5">
    <source>
        <dbReference type="PROSITE" id="PS51077"/>
    </source>
</evidence>
<dbReference type="InterPro" id="IPR029016">
    <property type="entry name" value="GAF-like_dom_sf"/>
</dbReference>
<dbReference type="PROSITE" id="PS51078">
    <property type="entry name" value="ICLR_ED"/>
    <property type="match status" value="1"/>
</dbReference>
<dbReference type="InterPro" id="IPR036388">
    <property type="entry name" value="WH-like_DNA-bd_sf"/>
</dbReference>